<feature type="domain" description="Glycosyl hydrolase family 36 C-terminal" evidence="6">
    <location>
        <begin position="620"/>
        <end position="707"/>
    </location>
</feature>
<keyword evidence="9" id="KW-1185">Reference proteome</keyword>
<dbReference type="PANTHER" id="PTHR43053">
    <property type="entry name" value="GLYCOSIDASE FAMILY 31"/>
    <property type="match status" value="1"/>
</dbReference>
<sequence length="711" mass="80858">MTNLPTFVHLTSQDNSIVFSTANRLPEVIYWGSRLSKDINPEHLILLRTRQEAKCAVVEEPPISLSPNQGQGFTGKSAIEVFNSSNAWSMAGDVIDVRQSTEQDVCFVSKDAIRDVELVHNISLCVDTNVLSLSTKITNLNNDTLHVNACAAPCLPLPADCTTLTNFEGRWAHEFHRQNQTIKLGSYVRENRRGKTSHDTFPGMLCHQATTNELQGEVYGFHLGHSGNHSAHVELMADGRSFAQMSELLSPGEIRLAQGESYQSPTLYASYSHQGFSQLSQHFHQFVRQHLLRDSVKQKPRPVHYNTWEGIYFDHNDKTLMELADEAADVGAERFVLDDGWFNGRRGDFAGLGDWFVDKEIYPNGLAPLIQHVNNLGMEFGIWFEPEMVNPDSDLYRNHPEWVLQTQGNAQINFRNQYVLDLTNTDVTDYLYQCISDILLEYPEIKYIKWDMNRDVNHAGNLIGQPAMHKQIKALYALINRLREAFTTVEIESCCSGGGRVDFGILEHTDRVWTSDSNDALDRLDIQRGCSFFFPAEVMGAHVGPTDCHITGRRVSMEMRCAVAMFGHMGFEMDPRALTLEEKTTLKQALEIYKEKRSLIHSARLQRLESVENEINFALINQDKSQALFSFNLINETHKTLPNKMKFSGLDKRKHYQIRRLWPTELNEYSTSIMSKIDGQVIQGELLVEHGMQMPLIAPQSSLIFELIEQQ</sequence>
<dbReference type="EMBL" id="BSSV01000004">
    <property type="protein sequence ID" value="GLX85801.1"/>
    <property type="molecule type" value="Genomic_DNA"/>
</dbReference>
<evidence type="ECO:0000256" key="3">
    <source>
        <dbReference type="ARBA" id="ARBA00022801"/>
    </source>
</evidence>
<evidence type="ECO:0000256" key="5">
    <source>
        <dbReference type="PIRNR" id="PIRNR005536"/>
    </source>
</evidence>
<name>A0ABQ6HFZ4_9GAMM</name>
<evidence type="ECO:0000259" key="7">
    <source>
        <dbReference type="Pfam" id="PF16875"/>
    </source>
</evidence>
<feature type="domain" description="Glycosyl hydrolase family 36 N-terminal" evidence="7">
    <location>
        <begin position="25"/>
        <end position="257"/>
    </location>
</feature>
<dbReference type="InterPro" id="IPR013785">
    <property type="entry name" value="Aldolase_TIM"/>
</dbReference>
<organism evidence="8 9">
    <name type="scientific">Thalassotalea loyana</name>
    <dbReference type="NCBI Taxonomy" id="280483"/>
    <lineage>
        <taxon>Bacteria</taxon>
        <taxon>Pseudomonadati</taxon>
        <taxon>Pseudomonadota</taxon>
        <taxon>Gammaproteobacteria</taxon>
        <taxon>Alteromonadales</taxon>
        <taxon>Colwelliaceae</taxon>
        <taxon>Thalassotalea</taxon>
    </lineage>
</organism>
<evidence type="ECO:0000313" key="9">
    <source>
        <dbReference type="Proteomes" id="UP001157134"/>
    </source>
</evidence>
<dbReference type="Proteomes" id="UP001157134">
    <property type="component" value="Unassembled WGS sequence"/>
</dbReference>
<dbReference type="Pfam" id="PF16875">
    <property type="entry name" value="Glyco_hydro_36N"/>
    <property type="match status" value="1"/>
</dbReference>
<dbReference type="PRINTS" id="PR00743">
    <property type="entry name" value="GLHYDRLASE36"/>
</dbReference>
<dbReference type="InterPro" id="IPR031705">
    <property type="entry name" value="Glyco_hydro_36_C"/>
</dbReference>
<keyword evidence="4 5" id="KW-0326">Glycosidase</keyword>
<keyword evidence="3 5" id="KW-0378">Hydrolase</keyword>
<dbReference type="InterPro" id="IPR038417">
    <property type="entry name" value="Alpga-gal_N_sf"/>
</dbReference>
<dbReference type="Pfam" id="PF02065">
    <property type="entry name" value="Melibiase"/>
    <property type="match status" value="1"/>
</dbReference>
<comment type="similarity">
    <text evidence="5">Belongs to the glycosyl hydrolase.</text>
</comment>
<dbReference type="PIRSF" id="PIRSF005536">
    <property type="entry name" value="Agal"/>
    <property type="match status" value="1"/>
</dbReference>
<evidence type="ECO:0000259" key="6">
    <source>
        <dbReference type="Pfam" id="PF16874"/>
    </source>
</evidence>
<dbReference type="Gene3D" id="2.60.40.1180">
    <property type="entry name" value="Golgi alpha-mannosidase II"/>
    <property type="match status" value="1"/>
</dbReference>
<dbReference type="EC" id="3.2.1.22" evidence="2 5"/>
<dbReference type="Pfam" id="PF16874">
    <property type="entry name" value="Glyco_hydro_36C"/>
    <property type="match status" value="1"/>
</dbReference>
<dbReference type="CDD" id="cd14791">
    <property type="entry name" value="GH36"/>
    <property type="match status" value="1"/>
</dbReference>
<gene>
    <name evidence="8" type="primary">rafA</name>
    <name evidence="8" type="ORF">tloyanaT_20530</name>
</gene>
<dbReference type="Gene3D" id="3.20.20.70">
    <property type="entry name" value="Aldolase class I"/>
    <property type="match status" value="1"/>
</dbReference>
<evidence type="ECO:0000256" key="4">
    <source>
        <dbReference type="ARBA" id="ARBA00023295"/>
    </source>
</evidence>
<evidence type="ECO:0000313" key="8">
    <source>
        <dbReference type="EMBL" id="GLX85801.1"/>
    </source>
</evidence>
<comment type="caution">
    <text evidence="8">The sequence shown here is derived from an EMBL/GenBank/DDBJ whole genome shotgun (WGS) entry which is preliminary data.</text>
</comment>
<evidence type="ECO:0000256" key="2">
    <source>
        <dbReference type="ARBA" id="ARBA00012755"/>
    </source>
</evidence>
<dbReference type="SUPFAM" id="SSF51445">
    <property type="entry name" value="(Trans)glycosidases"/>
    <property type="match status" value="1"/>
</dbReference>
<dbReference type="InterPro" id="IPR031704">
    <property type="entry name" value="Glyco_hydro_36_N"/>
</dbReference>
<dbReference type="InterPro" id="IPR050985">
    <property type="entry name" value="Alpha-glycosidase_related"/>
</dbReference>
<evidence type="ECO:0000256" key="1">
    <source>
        <dbReference type="ARBA" id="ARBA00001255"/>
    </source>
</evidence>
<dbReference type="InterPro" id="IPR017853">
    <property type="entry name" value="GH"/>
</dbReference>
<protein>
    <recommendedName>
        <fullName evidence="2 5">Alpha-galactosidase</fullName>
        <ecNumber evidence="2 5">3.2.1.22</ecNumber>
    </recommendedName>
</protein>
<proteinExistence type="inferred from homology"/>
<dbReference type="InterPro" id="IPR013780">
    <property type="entry name" value="Glyco_hydro_b"/>
</dbReference>
<reference evidence="8 9" key="1">
    <citation type="submission" date="2023-03" db="EMBL/GenBank/DDBJ databases">
        <title>Thalassotalea loyana LMG 22536T draft genome sequence.</title>
        <authorList>
            <person name="Sawabe T."/>
        </authorList>
    </citation>
    <scope>NUCLEOTIDE SEQUENCE [LARGE SCALE GENOMIC DNA]</scope>
    <source>
        <strain evidence="8 9">LMG 22536</strain>
    </source>
</reference>
<dbReference type="RefSeq" id="WP_284298256.1">
    <property type="nucleotide sequence ID" value="NZ_BSSV01000004.1"/>
</dbReference>
<accession>A0ABQ6HFZ4</accession>
<dbReference type="Gene3D" id="2.70.98.60">
    <property type="entry name" value="alpha-galactosidase from lactobacil brevis"/>
    <property type="match status" value="1"/>
</dbReference>
<comment type="catalytic activity">
    <reaction evidence="1 5">
        <text>Hydrolysis of terminal, non-reducing alpha-D-galactose residues in alpha-D-galactosides, including galactose oligosaccharides, galactomannans and galactolipids.</text>
        <dbReference type="EC" id="3.2.1.22"/>
    </reaction>
</comment>
<dbReference type="PANTHER" id="PTHR43053:SF3">
    <property type="entry name" value="ALPHA-GALACTOSIDASE C-RELATED"/>
    <property type="match status" value="1"/>
</dbReference>
<dbReference type="InterPro" id="IPR002252">
    <property type="entry name" value="Glyco_hydro_36"/>
</dbReference>